<evidence type="ECO:0000313" key="4">
    <source>
        <dbReference type="Proteomes" id="UP000578686"/>
    </source>
</evidence>
<organism evidence="3 4">
    <name type="scientific">Streptomyces lonarensis</name>
    <dbReference type="NCBI Taxonomy" id="700599"/>
    <lineage>
        <taxon>Bacteria</taxon>
        <taxon>Bacillati</taxon>
        <taxon>Actinomycetota</taxon>
        <taxon>Actinomycetes</taxon>
        <taxon>Kitasatosporales</taxon>
        <taxon>Streptomycetaceae</taxon>
        <taxon>Streptomyces</taxon>
    </lineage>
</organism>
<dbReference type="Pfam" id="PF20712">
    <property type="entry name" value="CyanoTRADDas_TM"/>
    <property type="match status" value="1"/>
</dbReference>
<keyword evidence="1" id="KW-0472">Membrane</keyword>
<keyword evidence="1" id="KW-1133">Transmembrane helix</keyword>
<dbReference type="AlphaFoldDB" id="A0A7X6D493"/>
<dbReference type="EMBL" id="JAAVJD010000214">
    <property type="protein sequence ID" value="NJQ07908.1"/>
    <property type="molecule type" value="Genomic_DNA"/>
</dbReference>
<gene>
    <name evidence="3" type="ORF">HCN56_20550</name>
</gene>
<name>A0A7X6D493_9ACTN</name>
<reference evidence="3 4" key="1">
    <citation type="submission" date="2020-03" db="EMBL/GenBank/DDBJ databases">
        <title>Draft genome of Streptomyces sp. ventii, isolated from the Axial Seamount in the Pacific Ocean, and resequencing of the two type strains Streptomyces lonarensis strain NCL 716 and Streptomyces bohaiensis strain 11A07.</title>
        <authorList>
            <person name="Loughran R.M."/>
            <person name="Pfannmuller K.M."/>
            <person name="Wasson B.J."/>
            <person name="Deadmond M.C."/>
            <person name="Paddock B.E."/>
            <person name="Koyack M.J."/>
            <person name="Gallegos D.A."/>
            <person name="Mitchell E.A."/>
            <person name="Ushijima B."/>
            <person name="Saw J.H."/>
            <person name="Mcphail K.L."/>
            <person name="Videau P."/>
        </authorList>
    </citation>
    <scope>NUCLEOTIDE SEQUENCE [LARGE SCALE GENOMIC DNA]</scope>
    <source>
        <strain evidence="3 4">NCL716</strain>
    </source>
</reference>
<feature type="domain" description="Cyanobacterial TRADD-N associated 2 transmembrane" evidence="2">
    <location>
        <begin position="49"/>
        <end position="118"/>
    </location>
</feature>
<accession>A0A7X6D493</accession>
<comment type="caution">
    <text evidence="3">The sequence shown here is derived from an EMBL/GenBank/DDBJ whole genome shotgun (WGS) entry which is preliminary data.</text>
</comment>
<keyword evidence="1" id="KW-0812">Transmembrane</keyword>
<dbReference type="InterPro" id="IPR048567">
    <property type="entry name" value="CyanoTRADDas_TM"/>
</dbReference>
<dbReference type="Proteomes" id="UP000578686">
    <property type="component" value="Unassembled WGS sequence"/>
</dbReference>
<sequence length="197" mass="21318">MNVGSQSNVYIGHDVSAAAGQSAPKPGGEGRRNLAEQRQRFFFDFLDHSLRQAEWTFRLSVWFMSGGAAVLLAGGVLALVHARSADLSYLPVVTSLTGTLITVGGGALAVQARRARAHVTEQADRMDLKIDLDHKLDMAIALIERVDDPRARDRLHAAAAIRALDMQSSPEVMVDRLLPGQVDRRRELDEPGGPSAA</sequence>
<proteinExistence type="predicted"/>
<feature type="transmembrane region" description="Helical" evidence="1">
    <location>
        <begin position="59"/>
        <end position="82"/>
    </location>
</feature>
<evidence type="ECO:0000313" key="3">
    <source>
        <dbReference type="EMBL" id="NJQ07908.1"/>
    </source>
</evidence>
<keyword evidence="4" id="KW-1185">Reference proteome</keyword>
<evidence type="ECO:0000256" key="1">
    <source>
        <dbReference type="SAM" id="Phobius"/>
    </source>
</evidence>
<feature type="transmembrane region" description="Helical" evidence="1">
    <location>
        <begin position="88"/>
        <end position="110"/>
    </location>
</feature>
<protein>
    <recommendedName>
        <fullName evidence="2">Cyanobacterial TRADD-N associated 2 transmembrane domain-containing protein</fullName>
    </recommendedName>
</protein>
<evidence type="ECO:0000259" key="2">
    <source>
        <dbReference type="Pfam" id="PF20712"/>
    </source>
</evidence>